<feature type="transmembrane region" description="Helical" evidence="9">
    <location>
        <begin position="121"/>
        <end position="141"/>
    </location>
</feature>
<evidence type="ECO:0000256" key="3">
    <source>
        <dbReference type="ARBA" id="ARBA00022448"/>
    </source>
</evidence>
<organism evidence="10 11">
    <name type="scientific">Babesia ovata</name>
    <dbReference type="NCBI Taxonomy" id="189622"/>
    <lineage>
        <taxon>Eukaryota</taxon>
        <taxon>Sar</taxon>
        <taxon>Alveolata</taxon>
        <taxon>Apicomplexa</taxon>
        <taxon>Aconoidasida</taxon>
        <taxon>Piroplasmida</taxon>
        <taxon>Babesiidae</taxon>
        <taxon>Babesia</taxon>
    </lineage>
</organism>
<accession>A0A2H6KCU8</accession>
<dbReference type="InterPro" id="IPR052599">
    <property type="entry name" value="SLC43A_AATransporter"/>
</dbReference>
<feature type="transmembrane region" description="Helical" evidence="9">
    <location>
        <begin position="403"/>
        <end position="423"/>
    </location>
</feature>
<feature type="transmembrane region" description="Helical" evidence="9">
    <location>
        <begin position="188"/>
        <end position="207"/>
    </location>
</feature>
<evidence type="ECO:0000256" key="8">
    <source>
        <dbReference type="SAM" id="MobiDB-lite"/>
    </source>
</evidence>
<evidence type="ECO:0000256" key="2">
    <source>
        <dbReference type="ARBA" id="ARBA00006595"/>
    </source>
</evidence>
<dbReference type="RefSeq" id="XP_028867058.1">
    <property type="nucleotide sequence ID" value="XM_029011225.1"/>
</dbReference>
<feature type="transmembrane region" description="Helical" evidence="9">
    <location>
        <begin position="314"/>
        <end position="334"/>
    </location>
</feature>
<comment type="caution">
    <text evidence="10">The sequence shown here is derived from an EMBL/GenBank/DDBJ whole genome shotgun (WGS) entry which is preliminary data.</text>
</comment>
<proteinExistence type="inferred from homology"/>
<feature type="transmembrane region" description="Helical" evidence="9">
    <location>
        <begin position="247"/>
        <end position="273"/>
    </location>
</feature>
<keyword evidence="3" id="KW-0813">Transport</keyword>
<feature type="transmembrane region" description="Helical" evidence="9">
    <location>
        <begin position="96"/>
        <end position="115"/>
    </location>
</feature>
<dbReference type="PANTHER" id="PTHR20772:SF2">
    <property type="entry name" value="PROTEIN FMP42"/>
    <property type="match status" value="1"/>
</dbReference>
<dbReference type="SUPFAM" id="SSF103473">
    <property type="entry name" value="MFS general substrate transporter"/>
    <property type="match status" value="1"/>
</dbReference>
<dbReference type="Proteomes" id="UP000236319">
    <property type="component" value="Unassembled WGS sequence"/>
</dbReference>
<dbReference type="VEuPathDB" id="PiroplasmaDB:BOVATA_023080"/>
<dbReference type="GO" id="GO:0016020">
    <property type="term" value="C:membrane"/>
    <property type="evidence" value="ECO:0007669"/>
    <property type="project" value="UniProtKB-SubCell"/>
</dbReference>
<feature type="transmembrane region" description="Helical" evidence="9">
    <location>
        <begin position="340"/>
        <end position="365"/>
    </location>
</feature>
<evidence type="ECO:0000256" key="9">
    <source>
        <dbReference type="SAM" id="Phobius"/>
    </source>
</evidence>
<dbReference type="EMBL" id="BDSA01000002">
    <property type="protein sequence ID" value="GBE60815.1"/>
    <property type="molecule type" value="Genomic_DNA"/>
</dbReference>
<evidence type="ECO:0000256" key="4">
    <source>
        <dbReference type="ARBA" id="ARBA00022692"/>
    </source>
</evidence>
<evidence type="ECO:0000256" key="1">
    <source>
        <dbReference type="ARBA" id="ARBA00004141"/>
    </source>
</evidence>
<dbReference type="OrthoDB" id="330047at2759"/>
<dbReference type="InterPro" id="IPR036259">
    <property type="entry name" value="MFS_trans_sf"/>
</dbReference>
<gene>
    <name evidence="10" type="ORF">BOVATA_023080</name>
</gene>
<name>A0A2H6KCU8_9APIC</name>
<keyword evidence="4 9" id="KW-0812">Transmembrane</keyword>
<keyword evidence="11" id="KW-1185">Reference proteome</keyword>
<keyword evidence="6 9" id="KW-1133">Transmembrane helix</keyword>
<dbReference type="GO" id="GO:0006865">
    <property type="term" value="P:amino acid transport"/>
    <property type="evidence" value="ECO:0007669"/>
    <property type="project" value="UniProtKB-KW"/>
</dbReference>
<reference evidence="10 11" key="1">
    <citation type="journal article" date="2017" name="BMC Genomics">
        <title>Whole-genome assembly of Babesia ovata and comparative genomics between closely related pathogens.</title>
        <authorList>
            <person name="Yamagishi J."/>
            <person name="Asada M."/>
            <person name="Hakimi H."/>
            <person name="Tanaka T.Q."/>
            <person name="Sugimoto C."/>
            <person name="Kawazu S."/>
        </authorList>
    </citation>
    <scope>NUCLEOTIDE SEQUENCE [LARGE SCALE GENOMIC DNA]</scope>
    <source>
        <strain evidence="10 11">Miyake</strain>
    </source>
</reference>
<comment type="similarity">
    <text evidence="2">Belongs to the SLC43A transporter (TC 2.A.1.44) family.</text>
</comment>
<feature type="region of interest" description="Disordered" evidence="8">
    <location>
        <begin position="433"/>
        <end position="452"/>
    </location>
</feature>
<protein>
    <submittedName>
        <fullName evidence="10">Major facilitator superfamily MFS-1</fullName>
    </submittedName>
</protein>
<feature type="transmembrane region" description="Helical" evidence="9">
    <location>
        <begin position="377"/>
        <end position="397"/>
    </location>
</feature>
<comment type="subcellular location">
    <subcellularLocation>
        <location evidence="1">Membrane</location>
        <topology evidence="1">Multi-pass membrane protein</topology>
    </subcellularLocation>
</comment>
<feature type="transmembrane region" description="Helical" evidence="9">
    <location>
        <begin position="293"/>
        <end position="309"/>
    </location>
</feature>
<evidence type="ECO:0000313" key="11">
    <source>
        <dbReference type="Proteomes" id="UP000236319"/>
    </source>
</evidence>
<dbReference type="AlphaFoldDB" id="A0A2H6KCU8"/>
<evidence type="ECO:0000256" key="7">
    <source>
        <dbReference type="ARBA" id="ARBA00023136"/>
    </source>
</evidence>
<dbReference type="Gene3D" id="1.20.1250.20">
    <property type="entry name" value="MFS general substrate transporter like domains"/>
    <property type="match status" value="1"/>
</dbReference>
<evidence type="ECO:0000256" key="6">
    <source>
        <dbReference type="ARBA" id="ARBA00022989"/>
    </source>
</evidence>
<dbReference type="PANTHER" id="PTHR20772">
    <property type="entry name" value="PROTEIN FMP42"/>
    <property type="match status" value="1"/>
</dbReference>
<evidence type="ECO:0000313" key="10">
    <source>
        <dbReference type="EMBL" id="GBE60815.1"/>
    </source>
</evidence>
<keyword evidence="7 9" id="KW-0472">Membrane</keyword>
<sequence length="487" mass="53952">MKIRWSVRLALYAAVTVFVSAYYDSWSATTTMLVRFGVYKDSCPPPVAAGESQAQPQEQCEEQLKKLSGLLSVFRISEFVTSIGTGVYMDLLGPKICIITAILLRIASWMLLAYMPHYNSLMIVACILCGLTVNAVAFPVYTAARYWPAYQDMAMCIISACLSIGCFYVPIMNLIMSLMPDANLPVFVFVKLLITHLPWLVISVVIFPNDTARDIASNMTPAMAEKNQEMQVKEDAPDDSSWNFKTFLGYIIHPEILVLSVVFILNCISLTFAQESFTQIYINNTIAENFNGIMLPVSFVFSLVFMWVINRYGVVVVMLGLNIVSMAMHAFLLSNETVTSIFASICISVTFSGFITFFFICLEHIVDIKYSGSMKGYLTTVAGLSLAINPLINYLIATYGGMNAWQTAFIIIRFVMIAPFLWLMRRERIRRRSGSSAGGMQTDGTRPASREAMGKSLDGANAHGVADEDLLPVSIRLLPGATVPLTS</sequence>
<dbReference type="GeneID" id="39874585"/>
<feature type="transmembrane region" description="Helical" evidence="9">
    <location>
        <begin position="153"/>
        <end position="176"/>
    </location>
</feature>
<evidence type="ECO:0000256" key="5">
    <source>
        <dbReference type="ARBA" id="ARBA00022970"/>
    </source>
</evidence>
<keyword evidence="5" id="KW-0029">Amino-acid transport</keyword>